<dbReference type="Pfam" id="PF11279">
    <property type="entry name" value="DUF3080"/>
    <property type="match status" value="1"/>
</dbReference>
<dbReference type="EMBL" id="JAKGAS010000001">
    <property type="protein sequence ID" value="MCF2946841.1"/>
    <property type="molecule type" value="Genomic_DNA"/>
</dbReference>
<reference evidence="1 2" key="1">
    <citation type="submission" date="2022-01" db="EMBL/GenBank/DDBJ databases">
        <title>Paraglaciecola sp. G1-23.</title>
        <authorList>
            <person name="Jin M.S."/>
            <person name="Han D.M."/>
            <person name="Kim H.M."/>
            <person name="Jeon C.O."/>
        </authorList>
    </citation>
    <scope>NUCLEOTIDE SEQUENCE [LARGE SCALE GENOMIC DNA]</scope>
    <source>
        <strain evidence="1 2">G1-23</strain>
    </source>
</reference>
<dbReference type="PROSITE" id="PS51257">
    <property type="entry name" value="PROKAR_LIPOPROTEIN"/>
    <property type="match status" value="1"/>
</dbReference>
<dbReference type="Proteomes" id="UP001521137">
    <property type="component" value="Unassembled WGS sequence"/>
</dbReference>
<evidence type="ECO:0000313" key="2">
    <source>
        <dbReference type="Proteomes" id="UP001521137"/>
    </source>
</evidence>
<dbReference type="RefSeq" id="WP_235310361.1">
    <property type="nucleotide sequence ID" value="NZ_JAKGAS010000001.1"/>
</dbReference>
<sequence length="336" mass="38971">MIDCKRLLYVYLLITLSGCNSHKPLPDLIANYQARLQNVLKVEHPEVNPTSLPPYPSLIDLAQPINETKIKLFELYQLKHCQLQTLIAQRNTSLGRVQTPSTRYVYERKLLDELSKCIHITEDQSLRQKLQSWHDTKTQNLPYVWADLIQKSTETKYAFSSNQHYISATNQTDISATIFALDYLLNIDSNNPESKNLEFSLQQMQVYALPAKLWLSQKLLAHELEQTTEWLTQITSSLNCTKPNDKTKIEYLSNILQGYFIKDIQPIASQINQAQYKLQTQFNALAAHPFLSESFKNYVHQHNILGFEQYQLAFTQHIKFWQNLYKKCNLQPGSAS</sequence>
<gene>
    <name evidence="1" type="ORF">L0668_01890</name>
</gene>
<protein>
    <submittedName>
        <fullName evidence="1">DUF3080 domain-containing protein</fullName>
    </submittedName>
</protein>
<name>A0ABS9D575_9ALTE</name>
<evidence type="ECO:0000313" key="1">
    <source>
        <dbReference type="EMBL" id="MCF2946841.1"/>
    </source>
</evidence>
<accession>A0ABS9D575</accession>
<dbReference type="InterPro" id="IPR021431">
    <property type="entry name" value="DUF3080"/>
</dbReference>
<comment type="caution">
    <text evidence="1">The sequence shown here is derived from an EMBL/GenBank/DDBJ whole genome shotgun (WGS) entry which is preliminary data.</text>
</comment>
<organism evidence="1 2">
    <name type="scientific">Paraglaciecola algarum</name>
    <dbReference type="NCBI Taxonomy" id="3050085"/>
    <lineage>
        <taxon>Bacteria</taxon>
        <taxon>Pseudomonadati</taxon>
        <taxon>Pseudomonadota</taxon>
        <taxon>Gammaproteobacteria</taxon>
        <taxon>Alteromonadales</taxon>
        <taxon>Alteromonadaceae</taxon>
        <taxon>Paraglaciecola</taxon>
    </lineage>
</organism>
<keyword evidence="2" id="KW-1185">Reference proteome</keyword>
<proteinExistence type="predicted"/>